<evidence type="ECO:0000313" key="2">
    <source>
        <dbReference type="EMBL" id="KAG9187601.1"/>
    </source>
</evidence>
<proteinExistence type="predicted"/>
<reference evidence="2" key="1">
    <citation type="submission" date="2021-07" db="EMBL/GenBank/DDBJ databases">
        <title>Genome Resource of American Ginseng Black Spot Pathogen Alternaria panax.</title>
        <authorList>
            <person name="Qiu C."/>
            <person name="Wang W."/>
            <person name="Liu Z."/>
        </authorList>
    </citation>
    <scope>NUCLEOTIDE SEQUENCE</scope>
    <source>
        <strain evidence="2">BNCC115425</strain>
    </source>
</reference>
<sequence length="396" mass="44324">MIPSGRWNDTGTKESPPQCRHPSSGNLAAISEATEPVEEGFRLWQTEEKDEESETSYKAGPVTFIGVPVNGEPIMALLLSYQLGQWMLECVRLQRGLEEFEGRSKTDIARIDKEIFGLLHLLNYMEAISISHDNAFLKAGILPEYVEVGRRCSLGSKKGLCAITTAFQDSENGLHRMSTKEPSEARGGDKWAMVLFKKKSTDERKLSSNEVVSHSATREKDDSQILEEAKHKDKLYLARSALQRAEKAQKNHRPCYKDEFSKFEERHALLPAAELTSIFGPLWVQHGQRLTCELCDADKAFTEAEKRVLDANLFTVSHFLIDPAANLHLDNDDIDALNVHRDNDHIIKWISVKGGMVTAPSCYTTVTSDAESSIDDGVALKRTTSRRTSIKSAEDQ</sequence>
<organism evidence="2 3">
    <name type="scientific">Alternaria panax</name>
    <dbReference type="NCBI Taxonomy" id="48097"/>
    <lineage>
        <taxon>Eukaryota</taxon>
        <taxon>Fungi</taxon>
        <taxon>Dikarya</taxon>
        <taxon>Ascomycota</taxon>
        <taxon>Pezizomycotina</taxon>
        <taxon>Dothideomycetes</taxon>
        <taxon>Pleosporomycetidae</taxon>
        <taxon>Pleosporales</taxon>
        <taxon>Pleosporineae</taxon>
        <taxon>Pleosporaceae</taxon>
        <taxon>Alternaria</taxon>
        <taxon>Alternaria sect. Panax</taxon>
    </lineage>
</organism>
<dbReference type="EMBL" id="JAANER010000007">
    <property type="protein sequence ID" value="KAG9187601.1"/>
    <property type="molecule type" value="Genomic_DNA"/>
</dbReference>
<protein>
    <submittedName>
        <fullName evidence="2">Uncharacterized protein</fullName>
    </submittedName>
</protein>
<evidence type="ECO:0000256" key="1">
    <source>
        <dbReference type="SAM" id="MobiDB-lite"/>
    </source>
</evidence>
<gene>
    <name evidence="2" type="ORF">G6011_05472</name>
</gene>
<accession>A0AAD4I8A1</accession>
<feature type="compositionally biased region" description="Polar residues" evidence="1">
    <location>
        <begin position="7"/>
        <end position="25"/>
    </location>
</feature>
<dbReference type="Proteomes" id="UP001199106">
    <property type="component" value="Unassembled WGS sequence"/>
</dbReference>
<name>A0AAD4I8A1_9PLEO</name>
<dbReference type="AlphaFoldDB" id="A0AAD4I8A1"/>
<comment type="caution">
    <text evidence="2">The sequence shown here is derived from an EMBL/GenBank/DDBJ whole genome shotgun (WGS) entry which is preliminary data.</text>
</comment>
<evidence type="ECO:0000313" key="3">
    <source>
        <dbReference type="Proteomes" id="UP001199106"/>
    </source>
</evidence>
<feature type="region of interest" description="Disordered" evidence="1">
    <location>
        <begin position="1"/>
        <end position="25"/>
    </location>
</feature>
<keyword evidence="3" id="KW-1185">Reference proteome</keyword>